<protein>
    <submittedName>
        <fullName evidence="1">Uncharacterized protein</fullName>
    </submittedName>
</protein>
<organism evidence="1">
    <name type="scientific">Sesamum radiatum</name>
    <name type="common">Black benniseed</name>
    <dbReference type="NCBI Taxonomy" id="300843"/>
    <lineage>
        <taxon>Eukaryota</taxon>
        <taxon>Viridiplantae</taxon>
        <taxon>Streptophyta</taxon>
        <taxon>Embryophyta</taxon>
        <taxon>Tracheophyta</taxon>
        <taxon>Spermatophyta</taxon>
        <taxon>Magnoliopsida</taxon>
        <taxon>eudicotyledons</taxon>
        <taxon>Gunneridae</taxon>
        <taxon>Pentapetalae</taxon>
        <taxon>asterids</taxon>
        <taxon>lamiids</taxon>
        <taxon>Lamiales</taxon>
        <taxon>Pedaliaceae</taxon>
        <taxon>Sesamum</taxon>
    </lineage>
</organism>
<dbReference type="EMBL" id="JACGWJ010000028">
    <property type="protein sequence ID" value="KAL0305822.1"/>
    <property type="molecule type" value="Genomic_DNA"/>
</dbReference>
<reference evidence="1" key="2">
    <citation type="journal article" date="2024" name="Plant">
        <title>Genomic evolution and insights into agronomic trait innovations of Sesamum species.</title>
        <authorList>
            <person name="Miao H."/>
            <person name="Wang L."/>
            <person name="Qu L."/>
            <person name="Liu H."/>
            <person name="Sun Y."/>
            <person name="Le M."/>
            <person name="Wang Q."/>
            <person name="Wei S."/>
            <person name="Zheng Y."/>
            <person name="Lin W."/>
            <person name="Duan Y."/>
            <person name="Cao H."/>
            <person name="Xiong S."/>
            <person name="Wang X."/>
            <person name="Wei L."/>
            <person name="Li C."/>
            <person name="Ma Q."/>
            <person name="Ju M."/>
            <person name="Zhao R."/>
            <person name="Li G."/>
            <person name="Mu C."/>
            <person name="Tian Q."/>
            <person name="Mei H."/>
            <person name="Zhang T."/>
            <person name="Gao T."/>
            <person name="Zhang H."/>
        </authorList>
    </citation>
    <scope>NUCLEOTIDE SEQUENCE</scope>
    <source>
        <strain evidence="1">G02</strain>
    </source>
</reference>
<dbReference type="AlphaFoldDB" id="A0AAW2KFV7"/>
<reference evidence="1" key="1">
    <citation type="submission" date="2020-06" db="EMBL/GenBank/DDBJ databases">
        <authorList>
            <person name="Li T."/>
            <person name="Hu X."/>
            <person name="Zhang T."/>
            <person name="Song X."/>
            <person name="Zhang H."/>
            <person name="Dai N."/>
            <person name="Sheng W."/>
            <person name="Hou X."/>
            <person name="Wei L."/>
        </authorList>
    </citation>
    <scope>NUCLEOTIDE SEQUENCE</scope>
    <source>
        <strain evidence="1">G02</strain>
        <tissue evidence="1">Leaf</tissue>
    </source>
</reference>
<comment type="caution">
    <text evidence="1">The sequence shown here is derived from an EMBL/GenBank/DDBJ whole genome shotgun (WGS) entry which is preliminary data.</text>
</comment>
<accession>A0AAW2KFV7</accession>
<sequence>MPTMCSDPGSCSATSMANILDSERFIEQGKMVLYEGRREHQPNAFISLVDLIGESSDWVEYIKEMQEKPVISNLELKLKCLNTK</sequence>
<evidence type="ECO:0000313" key="1">
    <source>
        <dbReference type="EMBL" id="KAL0305822.1"/>
    </source>
</evidence>
<proteinExistence type="predicted"/>
<name>A0AAW2KFV7_SESRA</name>
<gene>
    <name evidence="1" type="ORF">Sradi_5999500</name>
</gene>